<keyword evidence="7 9" id="KW-0472">Membrane</keyword>
<dbReference type="RefSeq" id="WP_129971328.1">
    <property type="nucleotide sequence ID" value="NZ_JACCEW010000007.1"/>
</dbReference>
<comment type="function">
    <text evidence="9">Essential cell division protein. May link together the upstream cell division proteins, which are predominantly cytoplasmic, with the downstream cell division proteins, which are predominantly periplasmic. May control correct divisome assembly.</text>
</comment>
<keyword evidence="3 9" id="KW-0997">Cell inner membrane</keyword>
<dbReference type="PANTHER" id="PTHR35851:SF1">
    <property type="entry name" value="CELL DIVISION PROTEIN FTSQ"/>
    <property type="match status" value="1"/>
</dbReference>
<evidence type="ECO:0000313" key="11">
    <source>
        <dbReference type="EMBL" id="NYT38759.1"/>
    </source>
</evidence>
<dbReference type="GO" id="GO:0005886">
    <property type="term" value="C:plasma membrane"/>
    <property type="evidence" value="ECO:0007669"/>
    <property type="project" value="UniProtKB-SubCell"/>
</dbReference>
<evidence type="ECO:0000313" key="12">
    <source>
        <dbReference type="Proteomes" id="UP000580517"/>
    </source>
</evidence>
<name>A0A853FFV4_9BURK</name>
<dbReference type="Pfam" id="PF08478">
    <property type="entry name" value="POTRA_1"/>
    <property type="match status" value="1"/>
</dbReference>
<dbReference type="GO" id="GO:0032153">
    <property type="term" value="C:cell division site"/>
    <property type="evidence" value="ECO:0007669"/>
    <property type="project" value="UniProtKB-UniRule"/>
</dbReference>
<sequence length="264" mass="29535">MFSDARLTNFIANTLALLAVFALLAGLVAWVAQRPYFAIKALEIEPAKADQFSYVSPATVQATIAGRIHGNFFSISLDDTRRVIESVPWVRHASVRRVWPNTLAVTIEEQQPLALWNENQMINTWGEAFTANQGELPDNVAMPQLNGPDNSERLVVQRYAEIARWFAPLNLHVREVTLSPRYAWEVQLSDGMRLSLGRDPAADAVDPHGRSGALPFAARIERFVQVWPKLSERLRGRKIRTADLRYPNGFAITLASVSEKSSAK</sequence>
<organism evidence="11 12">
    <name type="scientific">Allopusillimonas soli</name>
    <dbReference type="NCBI Taxonomy" id="659016"/>
    <lineage>
        <taxon>Bacteria</taxon>
        <taxon>Pseudomonadati</taxon>
        <taxon>Pseudomonadota</taxon>
        <taxon>Betaproteobacteria</taxon>
        <taxon>Burkholderiales</taxon>
        <taxon>Alcaligenaceae</taxon>
        <taxon>Allopusillimonas</taxon>
    </lineage>
</organism>
<proteinExistence type="inferred from homology"/>
<dbReference type="HAMAP" id="MF_00911">
    <property type="entry name" value="FtsQ_subfam"/>
    <property type="match status" value="1"/>
</dbReference>
<protein>
    <recommendedName>
        <fullName evidence="9">Cell division protein FtsQ</fullName>
    </recommendedName>
</protein>
<keyword evidence="2 9" id="KW-1003">Cell membrane</keyword>
<comment type="subcellular location">
    <subcellularLocation>
        <location evidence="9">Cell inner membrane</location>
        <topology evidence="9">Single-pass type II membrane protein</topology>
    </subcellularLocation>
    <subcellularLocation>
        <location evidence="1">Membrane</location>
    </subcellularLocation>
    <text evidence="9">Localizes to the division septum.</text>
</comment>
<evidence type="ECO:0000256" key="5">
    <source>
        <dbReference type="ARBA" id="ARBA00022692"/>
    </source>
</evidence>
<dbReference type="InterPro" id="IPR026579">
    <property type="entry name" value="FtsQ"/>
</dbReference>
<evidence type="ECO:0000256" key="7">
    <source>
        <dbReference type="ARBA" id="ARBA00023136"/>
    </source>
</evidence>
<keyword evidence="6 9" id="KW-1133">Transmembrane helix</keyword>
<feature type="domain" description="POTRA" evidence="10">
    <location>
        <begin position="37"/>
        <end position="110"/>
    </location>
</feature>
<dbReference type="GO" id="GO:0090529">
    <property type="term" value="P:cell septum assembly"/>
    <property type="evidence" value="ECO:0007669"/>
    <property type="project" value="InterPro"/>
</dbReference>
<evidence type="ECO:0000259" key="10">
    <source>
        <dbReference type="PROSITE" id="PS51779"/>
    </source>
</evidence>
<reference evidence="11 12" key="1">
    <citation type="submission" date="2020-07" db="EMBL/GenBank/DDBJ databases">
        <title>Taxonomic revisions and descriptions of new bacterial species based on genomic comparisons in the high-G+C-content subgroup of the family Alcaligenaceae.</title>
        <authorList>
            <person name="Szabo A."/>
            <person name="Felfoldi T."/>
        </authorList>
    </citation>
    <scope>NUCLEOTIDE SEQUENCE [LARGE SCALE GENOMIC DNA]</scope>
    <source>
        <strain evidence="11 12">DSM 25264</strain>
    </source>
</reference>
<keyword evidence="12" id="KW-1185">Reference proteome</keyword>
<comment type="caution">
    <text evidence="11">The sequence shown here is derived from an EMBL/GenBank/DDBJ whole genome shotgun (WGS) entry which is preliminary data.</text>
</comment>
<evidence type="ECO:0000256" key="4">
    <source>
        <dbReference type="ARBA" id="ARBA00022618"/>
    </source>
</evidence>
<keyword evidence="5 9" id="KW-0812">Transmembrane</keyword>
<dbReference type="PANTHER" id="PTHR35851">
    <property type="entry name" value="CELL DIVISION PROTEIN FTSQ"/>
    <property type="match status" value="1"/>
</dbReference>
<dbReference type="OrthoDB" id="9790370at2"/>
<comment type="similarity">
    <text evidence="9">Belongs to the FtsQ/DivIB family. FtsQ subfamily.</text>
</comment>
<keyword evidence="8 9" id="KW-0131">Cell cycle</keyword>
<evidence type="ECO:0000256" key="8">
    <source>
        <dbReference type="ARBA" id="ARBA00023306"/>
    </source>
</evidence>
<evidence type="ECO:0000256" key="6">
    <source>
        <dbReference type="ARBA" id="ARBA00022989"/>
    </source>
</evidence>
<dbReference type="PROSITE" id="PS51779">
    <property type="entry name" value="POTRA"/>
    <property type="match status" value="1"/>
</dbReference>
<comment type="subunit">
    <text evidence="9">Part of a complex composed of FtsB, FtsL and FtsQ.</text>
</comment>
<evidence type="ECO:0000256" key="2">
    <source>
        <dbReference type="ARBA" id="ARBA00022475"/>
    </source>
</evidence>
<dbReference type="AlphaFoldDB" id="A0A853FFV4"/>
<keyword evidence="4 9" id="KW-0132">Cell division</keyword>
<dbReference type="InterPro" id="IPR005548">
    <property type="entry name" value="Cell_div_FtsQ/DivIB_C"/>
</dbReference>
<dbReference type="GO" id="GO:0043093">
    <property type="term" value="P:FtsZ-dependent cytokinesis"/>
    <property type="evidence" value="ECO:0007669"/>
    <property type="project" value="UniProtKB-UniRule"/>
</dbReference>
<dbReference type="Proteomes" id="UP000580517">
    <property type="component" value="Unassembled WGS sequence"/>
</dbReference>
<dbReference type="InterPro" id="IPR034746">
    <property type="entry name" value="POTRA"/>
</dbReference>
<gene>
    <name evidence="9" type="primary">ftsQ</name>
    <name evidence="11" type="ORF">H0A68_17920</name>
</gene>
<evidence type="ECO:0000256" key="9">
    <source>
        <dbReference type="HAMAP-Rule" id="MF_00911"/>
    </source>
</evidence>
<dbReference type="Gene3D" id="3.10.20.310">
    <property type="entry name" value="membrane protein fhac"/>
    <property type="match status" value="1"/>
</dbReference>
<accession>A0A853FFV4</accession>
<evidence type="ECO:0000256" key="1">
    <source>
        <dbReference type="ARBA" id="ARBA00004370"/>
    </source>
</evidence>
<evidence type="ECO:0000256" key="3">
    <source>
        <dbReference type="ARBA" id="ARBA00022519"/>
    </source>
</evidence>
<dbReference type="EMBL" id="JACCEW010000007">
    <property type="protein sequence ID" value="NYT38759.1"/>
    <property type="molecule type" value="Genomic_DNA"/>
</dbReference>
<dbReference type="InterPro" id="IPR013685">
    <property type="entry name" value="POTRA_FtsQ_type"/>
</dbReference>
<dbReference type="Pfam" id="PF03799">
    <property type="entry name" value="FtsQ_DivIB_C"/>
    <property type="match status" value="1"/>
</dbReference>
<dbReference type="Gene3D" id="3.40.50.11690">
    <property type="entry name" value="Cell division protein FtsQ/DivIB"/>
    <property type="match status" value="1"/>
</dbReference>
<dbReference type="InterPro" id="IPR045335">
    <property type="entry name" value="FtsQ_C_sf"/>
</dbReference>